<dbReference type="InterPro" id="IPR011701">
    <property type="entry name" value="MFS"/>
</dbReference>
<feature type="domain" description="Major facilitator superfamily (MFS) profile" evidence="8">
    <location>
        <begin position="1"/>
        <end position="400"/>
    </location>
</feature>
<feature type="transmembrane region" description="Helical" evidence="7">
    <location>
        <begin position="305"/>
        <end position="321"/>
    </location>
</feature>
<dbReference type="PROSITE" id="PS50850">
    <property type="entry name" value="MFS"/>
    <property type="match status" value="1"/>
</dbReference>
<feature type="transmembrane region" description="Helical" evidence="7">
    <location>
        <begin position="283"/>
        <end position="299"/>
    </location>
</feature>
<feature type="transmembrane region" description="Helical" evidence="7">
    <location>
        <begin position="352"/>
        <end position="371"/>
    </location>
</feature>
<feature type="non-terminal residue" evidence="9">
    <location>
        <position position="1"/>
    </location>
</feature>
<evidence type="ECO:0000256" key="7">
    <source>
        <dbReference type="SAM" id="Phobius"/>
    </source>
</evidence>
<feature type="transmembrane region" description="Helical" evidence="7">
    <location>
        <begin position="252"/>
        <end position="271"/>
    </location>
</feature>
<keyword evidence="3" id="KW-1003">Cell membrane</keyword>
<accession>A0A7J9V173</accession>
<protein>
    <submittedName>
        <fullName evidence="9">MFS transporter</fullName>
    </submittedName>
</protein>
<keyword evidence="10" id="KW-1185">Reference proteome</keyword>
<dbReference type="GO" id="GO:0022857">
    <property type="term" value="F:transmembrane transporter activity"/>
    <property type="evidence" value="ECO:0007669"/>
    <property type="project" value="InterPro"/>
</dbReference>
<feature type="transmembrane region" description="Helical" evidence="7">
    <location>
        <begin position="129"/>
        <end position="151"/>
    </location>
</feature>
<dbReference type="SUPFAM" id="SSF103473">
    <property type="entry name" value="MFS general substrate transporter"/>
    <property type="match status" value="1"/>
</dbReference>
<keyword evidence="4 7" id="KW-0812">Transmembrane</keyword>
<dbReference type="Gene3D" id="1.20.1250.20">
    <property type="entry name" value="MFS general substrate transporter like domains"/>
    <property type="match status" value="1"/>
</dbReference>
<feature type="transmembrane region" description="Helical" evidence="7">
    <location>
        <begin position="217"/>
        <end position="240"/>
    </location>
</feature>
<dbReference type="CDD" id="cd17369">
    <property type="entry name" value="MFS_ShiA_like"/>
    <property type="match status" value="1"/>
</dbReference>
<dbReference type="EMBL" id="WHPD01003645">
    <property type="protein sequence ID" value="MPV90363.1"/>
    <property type="molecule type" value="Genomic_DNA"/>
</dbReference>
<reference evidence="9 10" key="1">
    <citation type="submission" date="2019-10" db="EMBL/GenBank/DDBJ databases">
        <title>Georgenia wutianyii sp. nov. and Georgenia yuyongxinii sp. nov. isolated from plateau pika (Ochotona curzoniae) in the Qinghai-Tibet plateau of China.</title>
        <authorList>
            <person name="Tian Z."/>
        </authorList>
    </citation>
    <scope>NUCLEOTIDE SEQUENCE [LARGE SCALE GENOMIC DNA]</scope>
    <source>
        <strain evidence="9 10">JCM 15130</strain>
    </source>
</reference>
<feature type="transmembrane region" description="Helical" evidence="7">
    <location>
        <begin position="28"/>
        <end position="51"/>
    </location>
</feature>
<keyword evidence="6 7" id="KW-0472">Membrane</keyword>
<feature type="transmembrane region" description="Helical" evidence="7">
    <location>
        <begin position="377"/>
        <end position="395"/>
    </location>
</feature>
<name>A0A7J9V173_9MICO</name>
<feature type="transmembrane region" description="Helical" evidence="7">
    <location>
        <begin position="63"/>
        <end position="82"/>
    </location>
</feature>
<evidence type="ECO:0000256" key="4">
    <source>
        <dbReference type="ARBA" id="ARBA00022692"/>
    </source>
</evidence>
<feature type="transmembrane region" description="Helical" evidence="7">
    <location>
        <begin position="163"/>
        <end position="182"/>
    </location>
</feature>
<evidence type="ECO:0000256" key="2">
    <source>
        <dbReference type="ARBA" id="ARBA00022448"/>
    </source>
</evidence>
<dbReference type="Proteomes" id="UP000429644">
    <property type="component" value="Unassembled WGS sequence"/>
</dbReference>
<sequence length="423" mass="44842">MEWYDFFLYGTAAALVFNRLFFPEAGELGGVLASFATLGVGFVARPFGGVIFGHLGDKFGRKFTLITTLLIMGISTALIGALPTAASIGVWAPVLLVVLRVIQGIAVGGEWGSAAAMIVESAPPRRRGLFGGWLQISGGVGTLLSTGVFSLVSLLPDDQFLAWGWRVPFLLSLVLCITGLIMRRTLKETEVFQAAQEGAPKKKSPVIEVFKRHPKELLIAAGLRLPESVTYYIVTVFTLFYTESILGMDRQVALTSTLVVVTLAIVTLPFFGSLSDRVGRRPLYLGGAILSVILPFIFFPMVETASPVLVLLAFILIINIGRDPQYGPQPSYLAELFDDDVRTTGVNVAAQVGGVIGGGFAPFIATALYGWGGLMPVTIYVAAVCALGALAAYFAPETAGRPFGKATEVAPASDGRALAAEGA</sequence>
<evidence type="ECO:0000256" key="3">
    <source>
        <dbReference type="ARBA" id="ARBA00022475"/>
    </source>
</evidence>
<evidence type="ECO:0000259" key="8">
    <source>
        <dbReference type="PROSITE" id="PS50850"/>
    </source>
</evidence>
<evidence type="ECO:0000313" key="10">
    <source>
        <dbReference type="Proteomes" id="UP000429644"/>
    </source>
</evidence>
<evidence type="ECO:0000256" key="5">
    <source>
        <dbReference type="ARBA" id="ARBA00022989"/>
    </source>
</evidence>
<dbReference type="InterPro" id="IPR020846">
    <property type="entry name" value="MFS_dom"/>
</dbReference>
<dbReference type="InterPro" id="IPR036259">
    <property type="entry name" value="MFS_trans_sf"/>
</dbReference>
<gene>
    <name evidence="9" type="ORF">GB882_16940</name>
</gene>
<dbReference type="PANTHER" id="PTHR43045">
    <property type="entry name" value="SHIKIMATE TRANSPORTER"/>
    <property type="match status" value="1"/>
</dbReference>
<comment type="caution">
    <text evidence="9">The sequence shown here is derived from an EMBL/GenBank/DDBJ whole genome shotgun (WGS) entry which is preliminary data.</text>
</comment>
<dbReference type="PANTHER" id="PTHR43045:SF1">
    <property type="entry name" value="SHIKIMATE TRANSPORTER"/>
    <property type="match status" value="1"/>
</dbReference>
<proteinExistence type="predicted"/>
<dbReference type="AlphaFoldDB" id="A0A7J9V173"/>
<evidence type="ECO:0000256" key="6">
    <source>
        <dbReference type="ARBA" id="ARBA00023136"/>
    </source>
</evidence>
<keyword evidence="2" id="KW-0813">Transport</keyword>
<dbReference type="Pfam" id="PF07690">
    <property type="entry name" value="MFS_1"/>
    <property type="match status" value="1"/>
</dbReference>
<comment type="subcellular location">
    <subcellularLocation>
        <location evidence="1">Cell membrane</location>
        <topology evidence="1">Multi-pass membrane protein</topology>
    </subcellularLocation>
</comment>
<evidence type="ECO:0000256" key="1">
    <source>
        <dbReference type="ARBA" id="ARBA00004651"/>
    </source>
</evidence>
<evidence type="ECO:0000313" key="9">
    <source>
        <dbReference type="EMBL" id="MPV90363.1"/>
    </source>
</evidence>
<feature type="transmembrane region" description="Helical" evidence="7">
    <location>
        <begin position="88"/>
        <end position="108"/>
    </location>
</feature>
<dbReference type="GO" id="GO:0005886">
    <property type="term" value="C:plasma membrane"/>
    <property type="evidence" value="ECO:0007669"/>
    <property type="project" value="UniProtKB-SubCell"/>
</dbReference>
<keyword evidence="5 7" id="KW-1133">Transmembrane helix</keyword>
<organism evidence="9 10">
    <name type="scientific">Georgenia ruanii</name>
    <dbReference type="NCBI Taxonomy" id="348442"/>
    <lineage>
        <taxon>Bacteria</taxon>
        <taxon>Bacillati</taxon>
        <taxon>Actinomycetota</taxon>
        <taxon>Actinomycetes</taxon>
        <taxon>Micrococcales</taxon>
        <taxon>Bogoriellaceae</taxon>
        <taxon>Georgenia</taxon>
    </lineage>
</organism>